<protein>
    <submittedName>
        <fullName evidence="1">Uncharacterized protein</fullName>
    </submittedName>
</protein>
<comment type="caution">
    <text evidence="1">The sequence shown here is derived from an EMBL/GenBank/DDBJ whole genome shotgun (WGS) entry which is preliminary data.</text>
</comment>
<evidence type="ECO:0000313" key="1">
    <source>
        <dbReference type="EMBL" id="KKL62991.1"/>
    </source>
</evidence>
<feature type="non-terminal residue" evidence="1">
    <location>
        <position position="1"/>
    </location>
</feature>
<gene>
    <name evidence="1" type="ORF">LCGC14_2179630</name>
</gene>
<dbReference type="AlphaFoldDB" id="A0A0F9E9V8"/>
<dbReference type="EMBL" id="LAZR01028314">
    <property type="protein sequence ID" value="KKL62991.1"/>
    <property type="molecule type" value="Genomic_DNA"/>
</dbReference>
<reference evidence="1" key="1">
    <citation type="journal article" date="2015" name="Nature">
        <title>Complex archaea that bridge the gap between prokaryotes and eukaryotes.</title>
        <authorList>
            <person name="Spang A."/>
            <person name="Saw J.H."/>
            <person name="Jorgensen S.L."/>
            <person name="Zaremba-Niedzwiedzka K."/>
            <person name="Martijn J."/>
            <person name="Lind A.E."/>
            <person name="van Eijk R."/>
            <person name="Schleper C."/>
            <person name="Guy L."/>
            <person name="Ettema T.J."/>
        </authorList>
    </citation>
    <scope>NUCLEOTIDE SEQUENCE</scope>
</reference>
<name>A0A0F9E9V8_9ZZZZ</name>
<sequence length="35" mass="3500">CVGRAHHAGGTGSDNGCIDLHGRALPECAAPVKKT</sequence>
<proteinExistence type="predicted"/>
<accession>A0A0F9E9V8</accession>
<organism evidence="1">
    <name type="scientific">marine sediment metagenome</name>
    <dbReference type="NCBI Taxonomy" id="412755"/>
    <lineage>
        <taxon>unclassified sequences</taxon>
        <taxon>metagenomes</taxon>
        <taxon>ecological metagenomes</taxon>
    </lineage>
</organism>